<dbReference type="Gramene" id="OB0209G10010.1">
    <property type="protein sequence ID" value="OB0209G10010.1"/>
    <property type="gene ID" value="OB0209G10010"/>
</dbReference>
<keyword evidence="1" id="KW-1133">Transmembrane helix</keyword>
<dbReference type="EnsemblPlants" id="OB0209G10010.1">
    <property type="protein sequence ID" value="OB0209G10010.1"/>
    <property type="gene ID" value="OB0209G10010"/>
</dbReference>
<feature type="transmembrane region" description="Helical" evidence="1">
    <location>
        <begin position="21"/>
        <end position="48"/>
    </location>
</feature>
<dbReference type="Proteomes" id="UP000006038">
    <property type="component" value="Unassembled WGS sequence"/>
</dbReference>
<evidence type="ECO:0000256" key="1">
    <source>
        <dbReference type="SAM" id="Phobius"/>
    </source>
</evidence>
<reference evidence="2" key="1">
    <citation type="submission" date="2015-06" db="UniProtKB">
        <authorList>
            <consortium name="EnsemblPlants"/>
        </authorList>
    </citation>
    <scope>IDENTIFICATION</scope>
</reference>
<organism evidence="2">
    <name type="scientific">Oryza brachyantha</name>
    <name type="common">malo sina</name>
    <dbReference type="NCBI Taxonomy" id="4533"/>
    <lineage>
        <taxon>Eukaryota</taxon>
        <taxon>Viridiplantae</taxon>
        <taxon>Streptophyta</taxon>
        <taxon>Embryophyta</taxon>
        <taxon>Tracheophyta</taxon>
        <taxon>Spermatophyta</taxon>
        <taxon>Magnoliopsida</taxon>
        <taxon>Liliopsida</taxon>
        <taxon>Poales</taxon>
        <taxon>Poaceae</taxon>
        <taxon>BOP clade</taxon>
        <taxon>Oryzoideae</taxon>
        <taxon>Oryzeae</taxon>
        <taxon>Oryzinae</taxon>
        <taxon>Oryza</taxon>
    </lineage>
</organism>
<proteinExistence type="predicted"/>
<name>J3L8H0_ORYBR</name>
<dbReference type="AlphaFoldDB" id="J3L8H0"/>
<accession>J3L8H0</accession>
<evidence type="ECO:0000313" key="2">
    <source>
        <dbReference type="EnsemblPlants" id="OB0209G10010.1"/>
    </source>
</evidence>
<keyword evidence="1" id="KW-0812">Transmembrane</keyword>
<keyword evidence="3" id="KW-1185">Reference proteome</keyword>
<dbReference type="HOGENOM" id="CLU_3093649_0_0_1"/>
<protein>
    <submittedName>
        <fullName evidence="2">Uncharacterized protein</fullName>
    </submittedName>
</protein>
<evidence type="ECO:0000313" key="3">
    <source>
        <dbReference type="Proteomes" id="UP000006038"/>
    </source>
</evidence>
<keyword evidence="1" id="KW-0472">Membrane</keyword>
<sequence>HLAVLRKPLVLLQISMVQKRLKLHVVVLGWLSRLLGLLCLCGSVRMLVKVES</sequence>